<dbReference type="GO" id="GO:0006508">
    <property type="term" value="P:proteolysis"/>
    <property type="evidence" value="ECO:0007669"/>
    <property type="project" value="UniProtKB-KW"/>
</dbReference>
<reference evidence="7" key="1">
    <citation type="submission" date="2022-11" db="UniProtKB">
        <authorList>
            <consortium name="WormBaseParasite"/>
        </authorList>
    </citation>
    <scope>IDENTIFICATION</scope>
</reference>
<dbReference type="SUPFAM" id="SSF54001">
    <property type="entry name" value="Cysteine proteinases"/>
    <property type="match status" value="1"/>
</dbReference>
<dbReference type="Proteomes" id="UP000887577">
    <property type="component" value="Unplaced"/>
</dbReference>
<dbReference type="GO" id="GO:0005634">
    <property type="term" value="C:nucleus"/>
    <property type="evidence" value="ECO:0007669"/>
    <property type="project" value="TreeGrafter"/>
</dbReference>
<evidence type="ECO:0000259" key="5">
    <source>
        <dbReference type="PROSITE" id="PS50600"/>
    </source>
</evidence>
<evidence type="ECO:0000256" key="2">
    <source>
        <dbReference type="ARBA" id="ARBA00022670"/>
    </source>
</evidence>
<organism evidence="6 7">
    <name type="scientific">Panagrolaimus superbus</name>
    <dbReference type="NCBI Taxonomy" id="310955"/>
    <lineage>
        <taxon>Eukaryota</taxon>
        <taxon>Metazoa</taxon>
        <taxon>Ecdysozoa</taxon>
        <taxon>Nematoda</taxon>
        <taxon>Chromadorea</taxon>
        <taxon>Rhabditida</taxon>
        <taxon>Tylenchina</taxon>
        <taxon>Panagrolaimomorpha</taxon>
        <taxon>Panagrolaimoidea</taxon>
        <taxon>Panagrolaimidae</taxon>
        <taxon>Panagrolaimus</taxon>
    </lineage>
</organism>
<dbReference type="GO" id="GO:0016926">
    <property type="term" value="P:protein desumoylation"/>
    <property type="evidence" value="ECO:0007669"/>
    <property type="project" value="TreeGrafter"/>
</dbReference>
<keyword evidence="3" id="KW-0378">Hydrolase</keyword>
<dbReference type="PANTHER" id="PTHR12606:SF141">
    <property type="entry name" value="GH15225P-RELATED"/>
    <property type="match status" value="1"/>
</dbReference>
<name>A0A914Y9X6_9BILA</name>
<dbReference type="GO" id="GO:0080090">
    <property type="term" value="P:regulation of primary metabolic process"/>
    <property type="evidence" value="ECO:0007669"/>
    <property type="project" value="UniProtKB-ARBA"/>
</dbReference>
<evidence type="ECO:0000256" key="4">
    <source>
        <dbReference type="ARBA" id="ARBA00022807"/>
    </source>
</evidence>
<keyword evidence="2" id="KW-0645">Protease</keyword>
<comment type="similarity">
    <text evidence="1">Belongs to the peptidase C48 family.</text>
</comment>
<dbReference type="InterPro" id="IPR003653">
    <property type="entry name" value="Peptidase_C48_C"/>
</dbReference>
<keyword evidence="6" id="KW-1185">Reference proteome</keyword>
<evidence type="ECO:0000313" key="7">
    <source>
        <dbReference type="WBParaSite" id="PSU_v2.g16236.t1"/>
    </source>
</evidence>
<keyword evidence="4" id="KW-0788">Thiol protease</keyword>
<sequence>MKVVLDNADDNEKLVESDGIAIKKADLKTLGASEWVNDNIFNAYMKLIVKEANGDNKIKAFDTYFYLVLSKYGFEGVKTWTKNENIFDYDIWIIPVHIVNHWCVAVVHLATKKIEYFDSMLSENKTIFPLLRSYISSEMKDKKNRDISIEEWQSVCRKDIPKQKNSWDCGVFACQYALYAINNVPMNFCQEDMPYFRQKMLYEIYTQKLINLQQQHDPQPQPLNTVNAMEINQSNFI</sequence>
<dbReference type="FunFam" id="3.40.395.10:FF:000001">
    <property type="entry name" value="Sentrin-specific protease 1"/>
    <property type="match status" value="1"/>
</dbReference>
<dbReference type="Pfam" id="PF02902">
    <property type="entry name" value="Peptidase_C48"/>
    <property type="match status" value="1"/>
</dbReference>
<evidence type="ECO:0000256" key="3">
    <source>
        <dbReference type="ARBA" id="ARBA00022801"/>
    </source>
</evidence>
<dbReference type="Gene3D" id="3.40.395.10">
    <property type="entry name" value="Adenoviral Proteinase, Chain A"/>
    <property type="match status" value="1"/>
</dbReference>
<dbReference type="WBParaSite" id="PSU_v2.g16236.t1">
    <property type="protein sequence ID" value="PSU_v2.g16236.t1"/>
    <property type="gene ID" value="PSU_v2.g16236"/>
</dbReference>
<dbReference type="InterPro" id="IPR038765">
    <property type="entry name" value="Papain-like_cys_pep_sf"/>
</dbReference>
<dbReference type="PANTHER" id="PTHR12606">
    <property type="entry name" value="SENTRIN/SUMO-SPECIFIC PROTEASE"/>
    <property type="match status" value="1"/>
</dbReference>
<evidence type="ECO:0000313" key="6">
    <source>
        <dbReference type="Proteomes" id="UP000887577"/>
    </source>
</evidence>
<dbReference type="PROSITE" id="PS50600">
    <property type="entry name" value="ULP_PROTEASE"/>
    <property type="match status" value="1"/>
</dbReference>
<dbReference type="GO" id="GO:0016929">
    <property type="term" value="F:deSUMOylase activity"/>
    <property type="evidence" value="ECO:0007669"/>
    <property type="project" value="TreeGrafter"/>
</dbReference>
<proteinExistence type="inferred from homology"/>
<feature type="domain" description="Ubiquitin-like protease family profile" evidence="5">
    <location>
        <begin position="20"/>
        <end position="180"/>
    </location>
</feature>
<evidence type="ECO:0000256" key="1">
    <source>
        <dbReference type="ARBA" id="ARBA00005234"/>
    </source>
</evidence>
<accession>A0A914Y9X6</accession>
<dbReference type="AlphaFoldDB" id="A0A914Y9X6"/>
<dbReference type="GO" id="GO:0060255">
    <property type="term" value="P:regulation of macromolecule metabolic process"/>
    <property type="evidence" value="ECO:0007669"/>
    <property type="project" value="UniProtKB-ARBA"/>
</dbReference>
<protein>
    <submittedName>
        <fullName evidence="7">Ubiquitin-like protease family profile domain-containing protein</fullName>
    </submittedName>
</protein>